<name>A0A9K3JH33_HELAN</name>
<evidence type="ECO:0000313" key="2">
    <source>
        <dbReference type="Proteomes" id="UP000215914"/>
    </source>
</evidence>
<proteinExistence type="predicted"/>
<comment type="caution">
    <text evidence="1">The sequence shown here is derived from an EMBL/GenBank/DDBJ whole genome shotgun (WGS) entry which is preliminary data.</text>
</comment>
<dbReference type="Gramene" id="mRNA:HanXRQr2_Chr03g0123801">
    <property type="protein sequence ID" value="mRNA:HanXRQr2_Chr03g0123801"/>
    <property type="gene ID" value="HanXRQr2_Chr03g0123801"/>
</dbReference>
<gene>
    <name evidence="1" type="ORF">HanXRQr2_Chr03g0123801</name>
</gene>
<protein>
    <submittedName>
        <fullName evidence="1">Uncharacterized protein</fullName>
    </submittedName>
</protein>
<dbReference type="AlphaFoldDB" id="A0A9K3JH33"/>
<accession>A0A9K3JH33</accession>
<keyword evidence="2" id="KW-1185">Reference proteome</keyword>
<organism evidence="1 2">
    <name type="scientific">Helianthus annuus</name>
    <name type="common">Common sunflower</name>
    <dbReference type="NCBI Taxonomy" id="4232"/>
    <lineage>
        <taxon>Eukaryota</taxon>
        <taxon>Viridiplantae</taxon>
        <taxon>Streptophyta</taxon>
        <taxon>Embryophyta</taxon>
        <taxon>Tracheophyta</taxon>
        <taxon>Spermatophyta</taxon>
        <taxon>Magnoliopsida</taxon>
        <taxon>eudicotyledons</taxon>
        <taxon>Gunneridae</taxon>
        <taxon>Pentapetalae</taxon>
        <taxon>asterids</taxon>
        <taxon>campanulids</taxon>
        <taxon>Asterales</taxon>
        <taxon>Asteraceae</taxon>
        <taxon>Asteroideae</taxon>
        <taxon>Heliantheae alliance</taxon>
        <taxon>Heliantheae</taxon>
        <taxon>Helianthus</taxon>
    </lineage>
</organism>
<evidence type="ECO:0000313" key="1">
    <source>
        <dbReference type="EMBL" id="KAF5815501.1"/>
    </source>
</evidence>
<dbReference type="EMBL" id="MNCJ02000318">
    <property type="protein sequence ID" value="KAF5815501.1"/>
    <property type="molecule type" value="Genomic_DNA"/>
</dbReference>
<reference evidence="1" key="1">
    <citation type="journal article" date="2017" name="Nature">
        <title>The sunflower genome provides insights into oil metabolism, flowering and Asterid evolution.</title>
        <authorList>
            <person name="Badouin H."/>
            <person name="Gouzy J."/>
            <person name="Grassa C.J."/>
            <person name="Murat F."/>
            <person name="Staton S.E."/>
            <person name="Cottret L."/>
            <person name="Lelandais-Briere C."/>
            <person name="Owens G.L."/>
            <person name="Carrere S."/>
            <person name="Mayjonade B."/>
            <person name="Legrand L."/>
            <person name="Gill N."/>
            <person name="Kane N.C."/>
            <person name="Bowers J.E."/>
            <person name="Hubner S."/>
            <person name="Bellec A."/>
            <person name="Berard A."/>
            <person name="Berges H."/>
            <person name="Blanchet N."/>
            <person name="Boniface M.C."/>
            <person name="Brunel D."/>
            <person name="Catrice O."/>
            <person name="Chaidir N."/>
            <person name="Claudel C."/>
            <person name="Donnadieu C."/>
            <person name="Faraut T."/>
            <person name="Fievet G."/>
            <person name="Helmstetter N."/>
            <person name="King M."/>
            <person name="Knapp S.J."/>
            <person name="Lai Z."/>
            <person name="Le Paslier M.C."/>
            <person name="Lippi Y."/>
            <person name="Lorenzon L."/>
            <person name="Mandel J.R."/>
            <person name="Marage G."/>
            <person name="Marchand G."/>
            <person name="Marquand E."/>
            <person name="Bret-Mestries E."/>
            <person name="Morien E."/>
            <person name="Nambeesan S."/>
            <person name="Nguyen T."/>
            <person name="Pegot-Espagnet P."/>
            <person name="Pouilly N."/>
            <person name="Raftis F."/>
            <person name="Sallet E."/>
            <person name="Schiex T."/>
            <person name="Thomas J."/>
            <person name="Vandecasteele C."/>
            <person name="Vares D."/>
            <person name="Vear F."/>
            <person name="Vautrin S."/>
            <person name="Crespi M."/>
            <person name="Mangin B."/>
            <person name="Burke J.M."/>
            <person name="Salse J."/>
            <person name="Munos S."/>
            <person name="Vincourt P."/>
            <person name="Rieseberg L.H."/>
            <person name="Langlade N.B."/>
        </authorList>
    </citation>
    <scope>NUCLEOTIDE SEQUENCE</scope>
    <source>
        <tissue evidence="1">Leaves</tissue>
    </source>
</reference>
<sequence>MEKLESHFKAGVIFKYWTPVSIFLLRTGRWIDAKEKLVVLLMFLKKGHL</sequence>
<dbReference type="Proteomes" id="UP000215914">
    <property type="component" value="Unassembled WGS sequence"/>
</dbReference>
<reference evidence="1" key="2">
    <citation type="submission" date="2020-06" db="EMBL/GenBank/DDBJ databases">
        <title>Helianthus annuus Genome sequencing and assembly Release 2.</title>
        <authorList>
            <person name="Gouzy J."/>
            <person name="Langlade N."/>
            <person name="Munos S."/>
        </authorList>
    </citation>
    <scope>NUCLEOTIDE SEQUENCE</scope>
    <source>
        <tissue evidence="1">Leaves</tissue>
    </source>
</reference>